<evidence type="ECO:0000313" key="3">
    <source>
        <dbReference type="EMBL" id="MBE1609681.1"/>
    </source>
</evidence>
<comment type="similarity">
    <text evidence="1">Belongs to the universal stress protein A family.</text>
</comment>
<dbReference type="PRINTS" id="PR01438">
    <property type="entry name" value="UNVRSLSTRESS"/>
</dbReference>
<dbReference type="InterPro" id="IPR006015">
    <property type="entry name" value="Universal_stress_UspA"/>
</dbReference>
<comment type="caution">
    <text evidence="3">The sequence shown here is derived from an EMBL/GenBank/DDBJ whole genome shotgun (WGS) entry which is preliminary data.</text>
</comment>
<proteinExistence type="inferred from homology"/>
<evidence type="ECO:0000259" key="2">
    <source>
        <dbReference type="Pfam" id="PF00582"/>
    </source>
</evidence>
<dbReference type="Proteomes" id="UP000638648">
    <property type="component" value="Unassembled WGS sequence"/>
</dbReference>
<sequence length="154" mass="16374">MADVDERRIVVGVDGSEESRAALGWAVRQARLTGAVVDAMVVWKYPSTFNYDTPFTDADFAAWAKESLSGCVDDALHAGPPVEVRQTVEHGDAAKVLLEAARDADLLVVGNHGHGSLIAALLRSVARECAHRASCPVVLVCRQKRGQGEVGGLP</sequence>
<gene>
    <name evidence="3" type="ORF">HEB94_006529</name>
</gene>
<evidence type="ECO:0000313" key="4">
    <source>
        <dbReference type="Proteomes" id="UP000638648"/>
    </source>
</evidence>
<dbReference type="SUPFAM" id="SSF52402">
    <property type="entry name" value="Adenine nucleotide alpha hydrolases-like"/>
    <property type="match status" value="1"/>
</dbReference>
<dbReference type="RefSeq" id="WP_192753219.1">
    <property type="nucleotide sequence ID" value="NZ_BAABJL010000163.1"/>
</dbReference>
<dbReference type="PANTHER" id="PTHR46553">
    <property type="entry name" value="ADENINE NUCLEOTIDE ALPHA HYDROLASES-LIKE SUPERFAMILY PROTEIN"/>
    <property type="match status" value="1"/>
</dbReference>
<dbReference type="EMBL" id="JADBEM010000001">
    <property type="protein sequence ID" value="MBE1609681.1"/>
    <property type="molecule type" value="Genomic_DNA"/>
</dbReference>
<dbReference type="AlphaFoldDB" id="A0A927MZ80"/>
<keyword evidence="4" id="KW-1185">Reference proteome</keyword>
<dbReference type="Gene3D" id="3.40.50.620">
    <property type="entry name" value="HUPs"/>
    <property type="match status" value="1"/>
</dbReference>
<feature type="domain" description="UspA" evidence="2">
    <location>
        <begin position="7"/>
        <end position="140"/>
    </location>
</feature>
<dbReference type="InterPro" id="IPR014729">
    <property type="entry name" value="Rossmann-like_a/b/a_fold"/>
</dbReference>
<accession>A0A927MZ80</accession>
<dbReference type="PANTHER" id="PTHR46553:SF3">
    <property type="entry name" value="ADENINE NUCLEOTIDE ALPHA HYDROLASES-LIKE SUPERFAMILY PROTEIN"/>
    <property type="match status" value="1"/>
</dbReference>
<protein>
    <submittedName>
        <fullName evidence="3">Nucleotide-binding universal stress UspA family protein</fullName>
    </submittedName>
</protein>
<dbReference type="Pfam" id="PF00582">
    <property type="entry name" value="Usp"/>
    <property type="match status" value="1"/>
</dbReference>
<reference evidence="3" key="1">
    <citation type="submission" date="2020-10" db="EMBL/GenBank/DDBJ databases">
        <title>Sequencing the genomes of 1000 actinobacteria strains.</title>
        <authorList>
            <person name="Klenk H.-P."/>
        </authorList>
    </citation>
    <scope>NUCLEOTIDE SEQUENCE</scope>
    <source>
        <strain evidence="3">DSM 45354</strain>
    </source>
</reference>
<organism evidence="3 4">
    <name type="scientific">Actinopolymorpha pittospori</name>
    <dbReference type="NCBI Taxonomy" id="648752"/>
    <lineage>
        <taxon>Bacteria</taxon>
        <taxon>Bacillati</taxon>
        <taxon>Actinomycetota</taxon>
        <taxon>Actinomycetes</taxon>
        <taxon>Propionibacteriales</taxon>
        <taxon>Actinopolymorphaceae</taxon>
        <taxon>Actinopolymorpha</taxon>
    </lineage>
</organism>
<dbReference type="CDD" id="cd00293">
    <property type="entry name" value="USP-like"/>
    <property type="match status" value="1"/>
</dbReference>
<dbReference type="InterPro" id="IPR006016">
    <property type="entry name" value="UspA"/>
</dbReference>
<name>A0A927MZ80_9ACTN</name>
<evidence type="ECO:0000256" key="1">
    <source>
        <dbReference type="ARBA" id="ARBA00008791"/>
    </source>
</evidence>